<gene>
    <name evidence="4" type="ORF">P775_11645</name>
</gene>
<dbReference type="OrthoDB" id="9789398at2"/>
<evidence type="ECO:0000313" key="5">
    <source>
        <dbReference type="Proteomes" id="UP000231259"/>
    </source>
</evidence>
<dbReference type="FunFam" id="3.40.50.720:FF:000173">
    <property type="entry name" value="3-oxoacyl-[acyl-carrier protein] reductase"/>
    <property type="match status" value="1"/>
</dbReference>
<evidence type="ECO:0000256" key="2">
    <source>
        <dbReference type="ARBA" id="ARBA00023002"/>
    </source>
</evidence>
<dbReference type="Proteomes" id="UP000231259">
    <property type="component" value="Unassembled WGS sequence"/>
</dbReference>
<comment type="similarity">
    <text evidence="1">Belongs to the short-chain dehydrogenases/reductases (SDR) family.</text>
</comment>
<dbReference type="PROSITE" id="PS00061">
    <property type="entry name" value="ADH_SHORT"/>
    <property type="match status" value="1"/>
</dbReference>
<dbReference type="EMBL" id="AWWI01000070">
    <property type="protein sequence ID" value="PIL20002.1"/>
    <property type="molecule type" value="Genomic_DNA"/>
</dbReference>
<dbReference type="PRINTS" id="PR00080">
    <property type="entry name" value="SDRFAMILY"/>
</dbReference>
<evidence type="ECO:0000313" key="4">
    <source>
        <dbReference type="EMBL" id="PIL20002.1"/>
    </source>
</evidence>
<dbReference type="PANTHER" id="PTHR42760:SF133">
    <property type="entry name" value="3-OXOACYL-[ACYL-CARRIER-PROTEIN] REDUCTASE"/>
    <property type="match status" value="1"/>
</dbReference>
<protein>
    <recommendedName>
        <fullName evidence="3">Ketoreductase domain-containing protein</fullName>
    </recommendedName>
</protein>
<name>A0A2G8REP7_9RHOB</name>
<accession>A0A2G8REP7</accession>
<comment type="caution">
    <text evidence="4">The sequence shown here is derived from an EMBL/GenBank/DDBJ whole genome shotgun (WGS) entry which is preliminary data.</text>
</comment>
<dbReference type="Pfam" id="PF13561">
    <property type="entry name" value="adh_short_C2"/>
    <property type="match status" value="1"/>
</dbReference>
<dbReference type="RefSeq" id="WP_099911084.1">
    <property type="nucleotide sequence ID" value="NZ_AWWI01000070.1"/>
</dbReference>
<dbReference type="AlphaFoldDB" id="A0A2G8REP7"/>
<dbReference type="InterPro" id="IPR020904">
    <property type="entry name" value="Sc_DH/Rdtase_CS"/>
</dbReference>
<keyword evidence="5" id="KW-1185">Reference proteome</keyword>
<dbReference type="PRINTS" id="PR00081">
    <property type="entry name" value="GDHRDH"/>
</dbReference>
<feature type="domain" description="Ketoreductase" evidence="3">
    <location>
        <begin position="5"/>
        <end position="183"/>
    </location>
</feature>
<sequence>MKTDRTVVITGAGGGMGALITKRFLDNGDTVIATDSSDDALKGLAEKIGLSDRLATIVADITDEASCTRIAALAKSKTGQVDVLIQVAGFFPIEPFMEITAQSWRKIIDINLTGTALVAQAMLPLMVGRGWGRIVNFGSASIYGGVEGQTHYVAAKAGVVGFSRSLAREVGRDGITVNMIAPGLTVTKAVKERFPKDILEAQIERRAIKREQTAEDLVGPTFFLASPDADFITGQSIIVDGGAWML</sequence>
<dbReference type="PANTHER" id="PTHR42760">
    <property type="entry name" value="SHORT-CHAIN DEHYDROGENASES/REDUCTASES FAMILY MEMBER"/>
    <property type="match status" value="1"/>
</dbReference>
<dbReference type="Gene3D" id="3.40.50.720">
    <property type="entry name" value="NAD(P)-binding Rossmann-like Domain"/>
    <property type="match status" value="1"/>
</dbReference>
<proteinExistence type="inferred from homology"/>
<dbReference type="GO" id="GO:0016616">
    <property type="term" value="F:oxidoreductase activity, acting on the CH-OH group of donors, NAD or NADP as acceptor"/>
    <property type="evidence" value="ECO:0007669"/>
    <property type="project" value="TreeGrafter"/>
</dbReference>
<keyword evidence="2" id="KW-0560">Oxidoreductase</keyword>
<reference evidence="4 5" key="1">
    <citation type="submission" date="2013-09" db="EMBL/GenBank/DDBJ databases">
        <title>Genome sequencing of Phaeobacter antarcticus sp. nov. SM1211.</title>
        <authorList>
            <person name="Zhang X.-Y."/>
            <person name="Liu C."/>
            <person name="Chen X.-L."/>
            <person name="Xie B.-B."/>
            <person name="Qin Q.-L."/>
            <person name="Rong J.-C."/>
            <person name="Zhang Y.-Z."/>
        </authorList>
    </citation>
    <scope>NUCLEOTIDE SEQUENCE [LARGE SCALE GENOMIC DNA]</scope>
    <source>
        <strain evidence="4 5">SM1211</strain>
    </source>
</reference>
<dbReference type="SUPFAM" id="SSF51735">
    <property type="entry name" value="NAD(P)-binding Rossmann-fold domains"/>
    <property type="match status" value="1"/>
</dbReference>
<dbReference type="CDD" id="cd05233">
    <property type="entry name" value="SDR_c"/>
    <property type="match status" value="1"/>
</dbReference>
<dbReference type="SMART" id="SM00822">
    <property type="entry name" value="PKS_KR"/>
    <property type="match status" value="1"/>
</dbReference>
<evidence type="ECO:0000259" key="3">
    <source>
        <dbReference type="SMART" id="SM00822"/>
    </source>
</evidence>
<dbReference type="InterPro" id="IPR002347">
    <property type="entry name" value="SDR_fam"/>
</dbReference>
<dbReference type="InterPro" id="IPR036291">
    <property type="entry name" value="NAD(P)-bd_dom_sf"/>
</dbReference>
<evidence type="ECO:0000256" key="1">
    <source>
        <dbReference type="ARBA" id="ARBA00006484"/>
    </source>
</evidence>
<organism evidence="4 5">
    <name type="scientific">Puniceibacterium antarcticum</name>
    <dbReference type="NCBI Taxonomy" id="1206336"/>
    <lineage>
        <taxon>Bacteria</taxon>
        <taxon>Pseudomonadati</taxon>
        <taxon>Pseudomonadota</taxon>
        <taxon>Alphaproteobacteria</taxon>
        <taxon>Rhodobacterales</taxon>
        <taxon>Paracoccaceae</taxon>
        <taxon>Puniceibacterium</taxon>
    </lineage>
</organism>
<dbReference type="InterPro" id="IPR057326">
    <property type="entry name" value="KR_dom"/>
</dbReference>